<feature type="chain" id="PRO_5046807406" description="DUF2057 domain-containing protein" evidence="3">
    <location>
        <begin position="22"/>
        <end position="141"/>
    </location>
</feature>
<dbReference type="PANTHER" id="PTHR38108:SF1">
    <property type="entry name" value="UPF0319 PROTEIN YCCT"/>
    <property type="match status" value="1"/>
</dbReference>
<gene>
    <name evidence="4" type="ORF">GCM10025772_13320</name>
</gene>
<evidence type="ECO:0008006" key="6">
    <source>
        <dbReference type="Google" id="ProtNLM"/>
    </source>
</evidence>
<evidence type="ECO:0000313" key="4">
    <source>
        <dbReference type="EMBL" id="GAA5189896.1"/>
    </source>
</evidence>
<dbReference type="Proteomes" id="UP001501600">
    <property type="component" value="Unassembled WGS sequence"/>
</dbReference>
<keyword evidence="2 3" id="KW-0732">Signal</keyword>
<reference evidence="5" key="1">
    <citation type="journal article" date="2019" name="Int. J. Syst. Evol. Microbiol.">
        <title>The Global Catalogue of Microorganisms (GCM) 10K type strain sequencing project: providing services to taxonomists for standard genome sequencing and annotation.</title>
        <authorList>
            <consortium name="The Broad Institute Genomics Platform"/>
            <consortium name="The Broad Institute Genome Sequencing Center for Infectious Disease"/>
            <person name="Wu L."/>
            <person name="Ma J."/>
        </authorList>
    </citation>
    <scope>NUCLEOTIDE SEQUENCE [LARGE SCALE GENOMIC DNA]</scope>
    <source>
        <strain evidence="5">JCM 18720</strain>
    </source>
</reference>
<evidence type="ECO:0000256" key="2">
    <source>
        <dbReference type="ARBA" id="ARBA00022729"/>
    </source>
</evidence>
<keyword evidence="5" id="KW-1185">Reference proteome</keyword>
<evidence type="ECO:0000313" key="5">
    <source>
        <dbReference type="Proteomes" id="UP001501600"/>
    </source>
</evidence>
<evidence type="ECO:0000256" key="3">
    <source>
        <dbReference type="SAM" id="SignalP"/>
    </source>
</evidence>
<dbReference type="PANTHER" id="PTHR38108">
    <property type="entry name" value="UPF0319 PROTEIN YCCT"/>
    <property type="match status" value="1"/>
</dbReference>
<accession>A0ABP9S1J5</accession>
<dbReference type="RefSeq" id="WP_345316269.1">
    <property type="nucleotide sequence ID" value="NZ_BAABLF010000007.1"/>
</dbReference>
<dbReference type="EMBL" id="BAABLF010000007">
    <property type="protein sequence ID" value="GAA5189896.1"/>
    <property type="molecule type" value="Genomic_DNA"/>
</dbReference>
<comment type="similarity">
    <text evidence="1">Belongs to the UPF0319 family.</text>
</comment>
<dbReference type="Pfam" id="PF09829">
    <property type="entry name" value="DUF2057"/>
    <property type="match status" value="1"/>
</dbReference>
<sequence>MKKFFATLALSTALIGLPAFAANLIIPKSVSVHSVNGERLGGQVRQLELEAGTQVLEVRYQEGFRSQGDEFEVFRSQPVYLTFDINADQQLQLSHKDVKNYLQAKDFAQAPSFVLLENGEQQALEQVNHDQMMYQFALGQH</sequence>
<evidence type="ECO:0000256" key="1">
    <source>
        <dbReference type="ARBA" id="ARBA00008490"/>
    </source>
</evidence>
<proteinExistence type="inferred from homology"/>
<dbReference type="InterPro" id="IPR018635">
    <property type="entry name" value="UPF0319"/>
</dbReference>
<name>A0ABP9S1J5_9GAMM</name>
<comment type="caution">
    <text evidence="4">The sequence shown here is derived from an EMBL/GenBank/DDBJ whole genome shotgun (WGS) entry which is preliminary data.</text>
</comment>
<organism evidence="4 5">
    <name type="scientific">Ferrimonas gelatinilytica</name>
    <dbReference type="NCBI Taxonomy" id="1255257"/>
    <lineage>
        <taxon>Bacteria</taxon>
        <taxon>Pseudomonadati</taxon>
        <taxon>Pseudomonadota</taxon>
        <taxon>Gammaproteobacteria</taxon>
        <taxon>Alteromonadales</taxon>
        <taxon>Ferrimonadaceae</taxon>
        <taxon>Ferrimonas</taxon>
    </lineage>
</organism>
<protein>
    <recommendedName>
        <fullName evidence="6">DUF2057 domain-containing protein</fullName>
    </recommendedName>
</protein>
<feature type="signal peptide" evidence="3">
    <location>
        <begin position="1"/>
        <end position="21"/>
    </location>
</feature>